<organism evidence="2 3">
    <name type="scientific">Stieleria maiorica</name>
    <dbReference type="NCBI Taxonomy" id="2795974"/>
    <lineage>
        <taxon>Bacteria</taxon>
        <taxon>Pseudomonadati</taxon>
        <taxon>Planctomycetota</taxon>
        <taxon>Planctomycetia</taxon>
        <taxon>Pirellulales</taxon>
        <taxon>Pirellulaceae</taxon>
        <taxon>Stieleria</taxon>
    </lineage>
</organism>
<dbReference type="EMBL" id="CP036264">
    <property type="protein sequence ID" value="QEG02174.1"/>
    <property type="molecule type" value="Genomic_DNA"/>
</dbReference>
<name>A0A5B9MMD5_9BACT</name>
<keyword evidence="3" id="KW-1185">Reference proteome</keyword>
<accession>A0A5B9MMD5</accession>
<dbReference type="InterPro" id="IPR025459">
    <property type="entry name" value="DUF4279"/>
</dbReference>
<evidence type="ECO:0000313" key="2">
    <source>
        <dbReference type="EMBL" id="QEG02174.1"/>
    </source>
</evidence>
<dbReference type="Proteomes" id="UP000321353">
    <property type="component" value="Chromosome"/>
</dbReference>
<dbReference type="AlphaFoldDB" id="A0A5B9MMD5"/>
<dbReference type="RefSeq" id="WP_167547132.1">
    <property type="nucleotide sequence ID" value="NZ_CP036264.1"/>
</dbReference>
<reference evidence="2 3" key="1">
    <citation type="submission" date="2019-02" db="EMBL/GenBank/DDBJ databases">
        <title>Planctomycetal bacteria perform biofilm scaping via a novel small molecule.</title>
        <authorList>
            <person name="Jeske O."/>
            <person name="Boedeker C."/>
            <person name="Wiegand S."/>
            <person name="Breitling P."/>
            <person name="Kallscheuer N."/>
            <person name="Jogler M."/>
            <person name="Rohde M."/>
            <person name="Petersen J."/>
            <person name="Medema M.H."/>
            <person name="Surup F."/>
            <person name="Jogler C."/>
        </authorList>
    </citation>
    <scope>NUCLEOTIDE SEQUENCE [LARGE SCALE GENOMIC DNA]</scope>
    <source>
        <strain evidence="2 3">Mal15</strain>
    </source>
</reference>
<feature type="compositionally biased region" description="Basic and acidic residues" evidence="1">
    <location>
        <begin position="54"/>
        <end position="67"/>
    </location>
</feature>
<sequence>MFRTLRGFLDGDESDEENYFHFSATLRIHGMDIPFDEITEQLGVKPTMHRRKGERREPRSPQFKDDAWHYEPDLSETEPLEAHIEGLMNVVRPNLNYLKSLKSRFKIDVFCSYRSNCDHAGFEIPHTALELFKTLEIPFAVSVIVA</sequence>
<feature type="region of interest" description="Disordered" evidence="1">
    <location>
        <begin position="45"/>
        <end position="67"/>
    </location>
</feature>
<gene>
    <name evidence="2" type="ORF">Mal15_62590</name>
</gene>
<dbReference type="Pfam" id="PF14106">
    <property type="entry name" value="DUF4279"/>
    <property type="match status" value="1"/>
</dbReference>
<dbReference type="KEGG" id="smam:Mal15_62590"/>
<proteinExistence type="predicted"/>
<protein>
    <recommendedName>
        <fullName evidence="4">DUF4279 domain-containing protein</fullName>
    </recommendedName>
</protein>
<evidence type="ECO:0008006" key="4">
    <source>
        <dbReference type="Google" id="ProtNLM"/>
    </source>
</evidence>
<evidence type="ECO:0000313" key="3">
    <source>
        <dbReference type="Proteomes" id="UP000321353"/>
    </source>
</evidence>
<evidence type="ECO:0000256" key="1">
    <source>
        <dbReference type="SAM" id="MobiDB-lite"/>
    </source>
</evidence>